<proteinExistence type="inferred from homology"/>
<gene>
    <name evidence="7" type="ORF">A4X03_0g4255</name>
    <name evidence="6" type="ORF">JKIAZH3_G3212</name>
</gene>
<dbReference type="AlphaFoldDB" id="A0A177U9N0"/>
<evidence type="ECO:0000313" key="9">
    <source>
        <dbReference type="Proteomes" id="UP000836402"/>
    </source>
</evidence>
<reference evidence="7" key="2">
    <citation type="journal article" date="2019" name="IMA Fungus">
        <title>Genome sequencing and comparison of five Tilletia species to identify candidate genes for the detection of regulated species infecting wheat.</title>
        <authorList>
            <person name="Nguyen H.D.T."/>
            <person name="Sultana T."/>
            <person name="Kesanakurti P."/>
            <person name="Hambleton S."/>
        </authorList>
    </citation>
    <scope>NUCLEOTIDE SEQUENCE</scope>
    <source>
        <strain evidence="7">DAOMC 238032</strain>
    </source>
</reference>
<dbReference type="GO" id="GO:0004499">
    <property type="term" value="F:N,N-dimethylaniline monooxygenase activity"/>
    <property type="evidence" value="ECO:0007669"/>
    <property type="project" value="InterPro"/>
</dbReference>
<name>A0A177U9N0_9BASI</name>
<evidence type="ECO:0000256" key="2">
    <source>
        <dbReference type="ARBA" id="ARBA00022630"/>
    </source>
</evidence>
<keyword evidence="4" id="KW-0560">Oxidoreductase</keyword>
<evidence type="ECO:0000313" key="7">
    <source>
        <dbReference type="EMBL" id="KAE8258880.1"/>
    </source>
</evidence>
<keyword evidence="9" id="KW-1185">Reference proteome</keyword>
<feature type="transmembrane region" description="Helical" evidence="5">
    <location>
        <begin position="462"/>
        <end position="482"/>
    </location>
</feature>
<dbReference type="Gene3D" id="3.50.50.60">
    <property type="entry name" value="FAD/NAD(P)-binding domain"/>
    <property type="match status" value="1"/>
</dbReference>
<keyword evidence="3" id="KW-0274">FAD</keyword>
<evidence type="ECO:0000256" key="4">
    <source>
        <dbReference type="ARBA" id="ARBA00023002"/>
    </source>
</evidence>
<organism evidence="7 8">
    <name type="scientific">Tilletia caries</name>
    <name type="common">wheat bunt fungus</name>
    <dbReference type="NCBI Taxonomy" id="13290"/>
    <lineage>
        <taxon>Eukaryota</taxon>
        <taxon>Fungi</taxon>
        <taxon>Dikarya</taxon>
        <taxon>Basidiomycota</taxon>
        <taxon>Ustilaginomycotina</taxon>
        <taxon>Exobasidiomycetes</taxon>
        <taxon>Tilletiales</taxon>
        <taxon>Tilletiaceae</taxon>
        <taxon>Tilletia</taxon>
    </lineage>
</organism>
<comment type="caution">
    <text evidence="7">The sequence shown here is derived from an EMBL/GenBank/DDBJ whole genome shotgun (WGS) entry which is preliminary data.</text>
</comment>
<dbReference type="GO" id="GO:0050661">
    <property type="term" value="F:NADP binding"/>
    <property type="evidence" value="ECO:0007669"/>
    <property type="project" value="InterPro"/>
</dbReference>
<evidence type="ECO:0000256" key="3">
    <source>
        <dbReference type="ARBA" id="ARBA00022827"/>
    </source>
</evidence>
<dbReference type="InterPro" id="IPR036188">
    <property type="entry name" value="FAD/NAD-bd_sf"/>
</dbReference>
<dbReference type="Proteomes" id="UP000836402">
    <property type="component" value="Unassembled WGS sequence"/>
</dbReference>
<evidence type="ECO:0000313" key="8">
    <source>
        <dbReference type="Proteomes" id="UP000077671"/>
    </source>
</evidence>
<keyword evidence="2" id="KW-0285">Flavoprotein</keyword>
<sequence>MARPDPNSHPLHPIQVVVWFYQLYQAVLAYLFAPPTPDRQFRQKPLGHIAIIGAGVTGLSSAAHFVGHGFDVVIFDEASELGGIWGKKRVNSTSGLQLNSLMYRFFPSVMYTHSYPKRDEILDNLEQIWKAYGLDKKTRFHHKVTSVTRHKSSTDPTEGGHARWIVNGNEGEIFDAVVATVGTCGTPHRMDLKGQDNFKGKIVHSSELDGVDLRGKRVIVVGGGASGIEALELAVEKQAKSAIILARSDKWIIPRSTIIDIVLALNPFGRQGILMGPVAQFLIRKLHYRDLEDKMAPYKVPLFAGTPIVNNSALTHIREGKADYQRGDLIEVQEHGVLFNKRGKTQKKGEEGEHVEYEADVIVVATGFNRPTLDFLPKDLFPEDYTPPSCYLQVFPVQDPSVLLTNATYKNAIGTVGNWHIGIYARIAMVLLMDQKCRPHPRNMRLWTDLIRFIKEKSPAPGLTFFTYAELMVWLVGFIFVVPRRTRYFFFILFGYGFWERSTDKVDKKGRALGEPSFHLSTSKLIPFRRHAAPLAIQAPNSIEVAHNKAE</sequence>
<dbReference type="PRINTS" id="PR00419">
    <property type="entry name" value="ADXRDTASE"/>
</dbReference>
<dbReference type="Proteomes" id="UP000077671">
    <property type="component" value="Unassembled WGS sequence"/>
</dbReference>
<feature type="transmembrane region" description="Helical" evidence="5">
    <location>
        <begin position="12"/>
        <end position="33"/>
    </location>
</feature>
<keyword evidence="5" id="KW-0472">Membrane</keyword>
<accession>A0A177U9N0</accession>
<dbReference type="InterPro" id="IPR020946">
    <property type="entry name" value="Flavin_mOase-like"/>
</dbReference>
<reference evidence="7" key="1">
    <citation type="submission" date="2016-04" db="EMBL/GenBank/DDBJ databases">
        <authorList>
            <person name="Nguyen H.D."/>
            <person name="Kesanakurti P."/>
            <person name="Cullis J."/>
            <person name="Levesque C.A."/>
            <person name="Hambleton S."/>
        </authorList>
    </citation>
    <scope>NUCLEOTIDE SEQUENCE</scope>
    <source>
        <strain evidence="7">DAOMC 238032</strain>
    </source>
</reference>
<protein>
    <recommendedName>
        <fullName evidence="10">FAD/NAD(P)-binding domain-containing protein</fullName>
    </recommendedName>
</protein>
<dbReference type="PANTHER" id="PTHR23023">
    <property type="entry name" value="DIMETHYLANILINE MONOOXYGENASE"/>
    <property type="match status" value="1"/>
</dbReference>
<evidence type="ECO:0000313" key="6">
    <source>
        <dbReference type="EMBL" id="CAD6918387.1"/>
    </source>
</evidence>
<dbReference type="Pfam" id="PF00743">
    <property type="entry name" value="FMO-like"/>
    <property type="match status" value="1"/>
</dbReference>
<evidence type="ECO:0000256" key="5">
    <source>
        <dbReference type="SAM" id="Phobius"/>
    </source>
</evidence>
<comment type="similarity">
    <text evidence="1">Belongs to the FMO family.</text>
</comment>
<dbReference type="SUPFAM" id="SSF51905">
    <property type="entry name" value="FAD/NAD(P)-binding domain"/>
    <property type="match status" value="1"/>
</dbReference>
<keyword evidence="5" id="KW-1133">Transmembrane helix</keyword>
<reference evidence="6" key="3">
    <citation type="submission" date="2020-10" db="EMBL/GenBank/DDBJ databases">
        <authorList>
            <person name="Sedaghatjoo S."/>
        </authorList>
    </citation>
    <scope>NUCLEOTIDE SEQUENCE</scope>
    <source>
        <strain evidence="6">AZH3</strain>
    </source>
</reference>
<keyword evidence="5" id="KW-0812">Transmembrane</keyword>
<dbReference type="GO" id="GO:0050660">
    <property type="term" value="F:flavin adenine dinucleotide binding"/>
    <property type="evidence" value="ECO:0007669"/>
    <property type="project" value="InterPro"/>
</dbReference>
<evidence type="ECO:0008006" key="10">
    <source>
        <dbReference type="Google" id="ProtNLM"/>
    </source>
</evidence>
<dbReference type="EMBL" id="CAJHJG010002173">
    <property type="protein sequence ID" value="CAD6918387.1"/>
    <property type="molecule type" value="Genomic_DNA"/>
</dbReference>
<feature type="transmembrane region" description="Helical" evidence="5">
    <location>
        <begin position="45"/>
        <end position="66"/>
    </location>
</feature>
<evidence type="ECO:0000256" key="1">
    <source>
        <dbReference type="ARBA" id="ARBA00009183"/>
    </source>
</evidence>
<dbReference type="EMBL" id="LWDD02000558">
    <property type="protein sequence ID" value="KAE8258880.1"/>
    <property type="molecule type" value="Genomic_DNA"/>
</dbReference>
<dbReference type="InterPro" id="IPR050346">
    <property type="entry name" value="FMO-like"/>
</dbReference>